<feature type="signal peptide" evidence="2">
    <location>
        <begin position="1"/>
        <end position="21"/>
    </location>
</feature>
<feature type="chain" id="PRO_5046211257" evidence="2">
    <location>
        <begin position="22"/>
        <end position="6817"/>
    </location>
</feature>
<feature type="region of interest" description="Disordered" evidence="1">
    <location>
        <begin position="2944"/>
        <end position="2969"/>
    </location>
</feature>
<feature type="region of interest" description="Disordered" evidence="1">
    <location>
        <begin position="2254"/>
        <end position="2274"/>
    </location>
</feature>
<feature type="compositionally biased region" description="Low complexity" evidence="1">
    <location>
        <begin position="2492"/>
        <end position="2506"/>
    </location>
</feature>
<evidence type="ECO:0000313" key="3">
    <source>
        <dbReference type="EMBL" id="UXX78924.1"/>
    </source>
</evidence>
<feature type="compositionally biased region" description="Low complexity" evidence="1">
    <location>
        <begin position="2264"/>
        <end position="2274"/>
    </location>
</feature>
<feature type="compositionally biased region" description="Low complexity" evidence="1">
    <location>
        <begin position="2722"/>
        <end position="2734"/>
    </location>
</feature>
<evidence type="ECO:0000256" key="1">
    <source>
        <dbReference type="SAM" id="MobiDB-lite"/>
    </source>
</evidence>
<feature type="compositionally biased region" description="Low complexity" evidence="1">
    <location>
        <begin position="2952"/>
        <end position="2966"/>
    </location>
</feature>
<feature type="region of interest" description="Disordered" evidence="1">
    <location>
        <begin position="2484"/>
        <end position="2509"/>
    </location>
</feature>
<keyword evidence="2" id="KW-0732">Signal</keyword>
<accession>A0ABY6CYY2</accession>
<feature type="compositionally biased region" description="Low complexity" evidence="1">
    <location>
        <begin position="3182"/>
        <end position="3196"/>
    </location>
</feature>
<dbReference type="SUPFAM" id="SSF69318">
    <property type="entry name" value="Integrin alpha N-terminal domain"/>
    <property type="match status" value="1"/>
</dbReference>
<protein>
    <submittedName>
        <fullName evidence="3">Gliding motility-associated C-terminal domain-containing protein</fullName>
    </submittedName>
</protein>
<name>A0ABY6CYY2_9BACT</name>
<gene>
    <name evidence="3" type="ORF">N7E81_16330</name>
</gene>
<dbReference type="EMBL" id="CP106735">
    <property type="protein sequence ID" value="UXX78924.1"/>
    <property type="molecule type" value="Genomic_DNA"/>
</dbReference>
<evidence type="ECO:0000313" key="4">
    <source>
        <dbReference type="Proteomes" id="UP001062165"/>
    </source>
</evidence>
<keyword evidence="4" id="KW-1185">Reference proteome</keyword>
<proteinExistence type="predicted"/>
<dbReference type="Proteomes" id="UP001062165">
    <property type="component" value="Chromosome"/>
</dbReference>
<dbReference type="InterPro" id="IPR028994">
    <property type="entry name" value="Integrin_alpha_N"/>
</dbReference>
<feature type="region of interest" description="Disordered" evidence="1">
    <location>
        <begin position="2714"/>
        <end position="2734"/>
    </location>
</feature>
<evidence type="ECO:0000256" key="2">
    <source>
        <dbReference type="SAM" id="SignalP"/>
    </source>
</evidence>
<organism evidence="3 4">
    <name type="scientific">Reichenbachiella carrageenanivorans</name>
    <dbReference type="NCBI Taxonomy" id="2979869"/>
    <lineage>
        <taxon>Bacteria</taxon>
        <taxon>Pseudomonadati</taxon>
        <taxon>Bacteroidota</taxon>
        <taxon>Cytophagia</taxon>
        <taxon>Cytophagales</taxon>
        <taxon>Reichenbachiellaceae</taxon>
        <taxon>Reichenbachiella</taxon>
    </lineage>
</organism>
<dbReference type="RefSeq" id="WP_263050668.1">
    <property type="nucleotide sequence ID" value="NZ_CP106735.1"/>
</dbReference>
<dbReference type="Pfam" id="PF13585">
    <property type="entry name" value="CHU_C"/>
    <property type="match status" value="1"/>
</dbReference>
<feature type="region of interest" description="Disordered" evidence="1">
    <location>
        <begin position="3174"/>
        <end position="3199"/>
    </location>
</feature>
<reference evidence="3" key="1">
    <citation type="submission" date="2022-10" db="EMBL/GenBank/DDBJ databases">
        <title>Comparative genomics and taxonomic characterization of three novel marine species of genus Reichenbachiella exhibiting antioxidant and polysaccharide degradation activities.</title>
        <authorList>
            <person name="Muhammad N."/>
            <person name="Lee Y.-J."/>
            <person name="Ko J."/>
            <person name="Kim S.-G."/>
        </authorList>
    </citation>
    <scope>NUCLEOTIDE SEQUENCE</scope>
    <source>
        <strain evidence="3">Wsw4-B4</strain>
    </source>
</reference>
<sequence>MNSYRKIIVLILCLFPATLWAQEICDDGIDNDGNGFIDCYDNACSGTDACDDFYFGNAVLCQDPATQSPAFDISLQWASDELTAFNSMTPAIGDLTRNGTPEVVVTNRELNTLTVLRGSDGVTLKGPLNVGFDIAKTVAIANLDDDECGEIFVRGFNNGALRAYDCNLNLIWSKTVSGNKVNLISLADFNGDGQVELLHGNEIRNAHTGDVIVAKSGNFSSEVIYGSLAVDILPDAACADCSGLEIVAGSKIYSVNIGTKTRTLVRDMNDIDGVDFAIKYSGWNKNAAAVADYNQDGNIDVVFSGGQNVSGSLKAAAFFWDVANSTVTTFIIPQNHNNATGRINIADIDGDGKLNCTFVSKQRLYALDENMTPLTSWNGGKGYKDITEGSSGFTGCTVFDFNDDKAAEVIYRGEKYVHIIDGKTGVSLKQIFCTSRTYEEYPIVADVDGDGASEICVSCSYDNNTPFSPYSLGQYAHIRVFEAGGGENWQPSRPIWNQHGYFNVNINDDLTIPIIQQDPGKVFSSNVCTTGENRPLNAFLNQAPYLDESGCPSYISPDIEFIEVTSVGSAQCPEGDFPVSLKIRNTGDTDMTGALPITFYNGAPDLASSVKLNTVYVELINFNVGTDWPVNETVKSDGGDFDLYISINDNGSQNPPVSNFVRPIPECDDSNNISFTSVTAQNFDLQHEIISHNVKCDDDALDNGDARVYYYGTISETITTLWSENFDNLAEGTEIDNGSTAWEFTTAPSGANKLEVSFTGTSNKLVFAGVSNSATAVWESEAIDISGQESAKISLSLSSSSNLENSGDGKDFIEVYYVIDGDQEAMTNGIHVAETGTVVATAENITGSSLKIRIKAKNNTNDELYYVDDILIEGVKDPQNGEITAGFNFYWFQNNNFNDTIYVGNRYSALADGNYQVVGASQSNSCISNVEHITIEKQENPPTIGIDVISNLNNCESPNGELQAYAIVNGVKVTSGFSFFWTIASDPTTPVSITATAENLLDRTYQVTVTDDISGCFSNATQEITTDQIKPNLREESIVHITDCTNSASGSITVSSGSDGSPEVNGYTFNWYNGNGVKLVPDYTASGAAGATYDNLEPGDYMVEVQDESSKCISDPILFTVLDNSTSPDIVVSPTNSTSCTENGNGLASAEIFGRDIDDYIFTYYKGSNALPANKITTVSGTQQEVAQLLSAGQYLVTAEEIGVGCVGRANFTIADDSVEPITLPVDAADKIVIANIVSCNGVLDTTSGIIDASGIDPADVDTDEFEAIQNGSFEVPNIQTEFGSSTYKIFDQALADGWSSTDGVLEYWRSGFNGVPSLEGNQFAEINANNPGAFYFDVVTKPGVRMNWSFGHRGRSGVDEMALQIDDPAAVNPTEIGRFSTDKNAWAVYSGDYTIPAGQTISRFSFKAISTAGNSLSVGNFIDDIVFEVADYYFQLFSGNSSTGTPIAENTTGIFDGLDKGTYTLSVINNITGCPAKDIVVNVKVNEQAPLLVRQLKESDDYCVGGNGSQQIKVTTEGTEANDEPVNGYKFEIYPTADTTTTPYSTPVVVVGGEPSTTYKFTDLEENPNYRILVINRDNGCSSYTDISIVDDSEIPSFSAPITVDNTSCDPASPTGSIIANVFGEPKSEYTWSWLDDSGLPISPDKTDADGAADGTANNLTNIAGGTYQVHATHTLTGCVTGWLSVTIDDDPSGEFTTLTLTQEAENTSCTVGNGQLKVLIDDGNGTPIDPPADHTVEWFIGPDATGTQLIDGVDPGNNSMPVIAGANENEVSGLNAPSGNNTYTVRVTNATACANTATISITNAPVQAIIAANNVTEVQTCVGSVSHPEGAIEITSMTEAGNPTAVGDYDYTWYFGSSNDPTKTLADGDNIGTKKGMTAVAITVSDATTNHIKGLNAGFYTVEAINKTTGCTSDAVTIEVTENFVSFSATLDGTGTDDNTVCSVSGGGDYDGQITMTPSAGVASDYTWEWFAGLNDNAGNEIATIVPTATVALNVLSEIPGGDYTARITNNTSQCAVLQSFSINDNQDKPGSTATPTTSATPVSECDGGTGYANGSVTVETIDGNPVAGTGDYSYEWYWGNSVDPAKILTTDGSITIFDAAHKNDATKTAAAFVLETDNVLSGLNQGSYTVVATSTATGCVADPVTIEVVETLIPITATLDGVGSNDNTVCDLATATNYDGQITVIPGPDAIGDYTWEWFAGLNVNAANAIATAVPSADASVDGVLSLIPGGDYTLRLTNNTTNCENTFSFNINDDQDKPGSTATPTTSATPVSECDGGTGYANGSVTVETIDGNPVAGTGDYSYEWYWGNSVDPAKILTTDGSITIFDAAHKNDATKTAAAFVLETDNVLSGLNQGSYTVVATSTATGCVADPVTIEVVETLIPITATLDGAGSNDNTVCDLATATNYDGQITVTPGPDAVGDYTWEWFAGLNVNAANAIATAVPSADASVDGVLSLIPGGDYTLRLTNNTTNCENTFSFNINDDQDKPGSTTTPTTSATPVSECDGGTGYANGSVTLETIDGNPVAGTGDYSYEWYWGNSVDPAKILTTDGSITIFDAAHKNDATKTAAAFVLETDNVLSGLNQGSYTVVATSTATGCVADPVTIEVVETLIPITATLDGAGSNDNTVCDLATATNYDGQITVTPGPDAVGDYTWEWFAGLNVNAANAIATAVPSADASIDGVLSLIPGGDYTLRLTNNTTNCENTFSFNINDDQDKPGSTTTPTTSATPVSECDGGTGYANGSVTLETIDGNPVAGTGDYSYEWYWGNSVDPAKILTTDGSITIFDAAHKNDATKTAAAFVLETDNVLSGLNQGSYTVVATSTATGCVADPVTIEVVETLIPITATLDGAGSNDNTVCDLATATNYDGQITVTPGPDAVGDYTWEWFAGLNVNAANAIATAVPSADASVDGVLSLIPGGDYTLRLTNNTTNCENTFSFNINDDQDKPGSTTTPTTSATPVSECDGGTGYANGSVTLETIDGNPVAGTGDYSYEWYWGNSVDPAKILTTDGSITIFDAAHKNDATKTAAAFVLETDNVLSGLNQGSYTVVATSTATGCVADPVTIEVVETLIPITATLDGAGSNDNTVCDLATATNYDGQITVTPGPDAVGDYTWEWFAGLNVNAANAIATAVPSADASVDGVLSLIPGGDYTLRLTNNTTNCENTFSFNINDDQDKPGSTTTPTTSATPVSECDGGTGYANGSVTLETIDGNPVAGTGDYSYEWYWGNSVDPAKILTTDGSITIFDAAHKNDATKTAAAFVLETDNVLSGLNQGSYTVVATSTATGCVADPVTIEVVETLIPITATLDGAGSNDNTVCDLATATNYDGQITVTPGPDAVGDYTWEWFAGLNVNAANAIATAVPSADASVDGVLSLIPGGDYTLRLTNNTTNCENTFSFNINDNETKPVITNAVLADVAENNNTACIGAATYPNGSIQLNNLTGTGTYTFEWYYGTSIDAAKLIADGTNILDQKGTGTGSGVVADATTNHILNLDAGDYTVRSIDQGTGCVSDPITITIGDDIPAIVIDAVVDRDDYSCDIATPTGKITADVNGGNTGYLIDWYLGTNILGASLQQTDEATNTLDNLSSGTYTVKVTNKTTFCYETAQVTIIRTLPIITVTGSDIDQTTCAPNGSATATPQAITYTNGTPRYDGGTGIPTTYTYEWYEGQDDSTTPLAEVSATLGSQVAGFYTVVATNTAAGCESSVLTIEIGDGVSANAPVADIRALGTQPISGITGNIPGSCNANDGIIIANITANANGNELALSWYGGSDDYTDGSGTELTTNSTNVNGTGTSAYAALGATGAGNGYPSGLYSLLMEDLVTGCIYQQVFDLPFNGQQATTTLSVEHVEQCPDDGVAKVGMGDNITITYNTLAGTFSDGEEVTAPSGATGIVGFDNGAHTMQISSTTNPSAFSIGDVITGSFSTASATIDGISGIGNEASSVDDITNYDIYLFVGDGVPAGYTPVHQVIPGNTVLVGEEVEFTGLPAGTYTAVARERTGVLGGGECYSAASTDEILQNAYAPLIDSYSITENTICDPVTYTGNGSITVTARKNAADTTQTKTDHFTFTWYKVGAENPGDELQAADENVTTSTLLNQAPGDYIVYIDRLGLVGPAPNGCQLIATYTIQDNPELHEITGVDVATIVDCDGTSDATITDALITDAAANYTYTWYKGTYPGGIIALENGPTLAGQTEGTYFVEATENVTKGCTTSVFEFEIEKDVTPPALTLTVTTEDSYCLSGDQGNGVVTWSIGAPTDNYTYQWYKGASATPGQELTDVTITGKSGTDVNITGDVLSNVNAGTYTIEVTDVTSPPNNACSSIATIVVPDATPTISINDPAADYTLTHKLNCSNTGSFEILQVKEDGIVTGNLSDYNFTYTKQDDTAAGGSLSGTNNNIISDLSEGDYKVVISSIASTCTSSEFFFTIEDQSVDPTIDFTVNAVDTFCGDPITDGGNGSITATVQGGAPSSDYTFEWFYGSGTTTTLAASGIVSQTATAGTASGLPQGTYTLRVTDNNPNNATCQTISEFVLTEDQPVISINDPAADYTLTHKLNCSNTGSFEVLQVKEDGVVSFGLASYTYTFARQSGDPLGVTPSGLNGQTIAGLDADDYQVTITNKNSDCASSIFYFTIEDQSVDPTIDFTVNAVDTFCGDPVTEGGNGSITATVQGGTPIGDYTYEWFYGAQTTTPLDNTQIASYVAGATDNIATGLPQGTYTLRVTDNTDPNNTCQTTSEFVLTEDQPVITINDPAADYTLTHKLNCTNTGSFEISQVKEDGIVTGALGDYNFTYTKQDGTAAGGTLSGTNNSIISGLEEGDYKVVIENDASTCSSSEFYFTIEDQSVDPTIDFTVNAVDTFCGDPVTEGGNGSITATVQGGAPIGNYTYEWFYGAQTTTPLDNTQIASYVAGATNNIATGLPQGTYTLRVTDNTDPNNTCQTTSEFVLTEDQPVITINDPAADYTLTHKLNCTNTGSFEISQVKEDGIVTGALGDYNFTYTKQDGTAAGGTLSGTNNSIISGLEEGDYKVVIENDASTCSSSEFYFTIEDQSVDPTIDFTVNAVDTFCGDPVTEGGNGSITATVQGGAPIGNYTYEWFYGAQTTTPLDNTQIASYVAGATNNIATGLPQGTYTLRVTDNTDPNNTCQTTSEFVLTEDQPVITINDPAADYTLTHKLNCTNTGSFEISQVKEDGIVTGALGDYNFTYTKQDGTAAGGTLSGTNNSIISGLEEGDYKVVIENDASTCSSSEFYFTIEDQSVDPTIDFTVNAVDTFCGDPVTEGGNGSITATVQGGTPIGDYTYEWFYGAQTTTPLDNTQIASYVAGATDNIATGLPQGTYTLRVTDNTDPNNTCQTTSEFVLTEDQPVITINDPAADYTLTHKLNCTNTGSFEISQVKEDGIVTGALGDYNFTYTKQDGTAAGGTLSGTNNSIISGLEEGDYKVVIENDASTCSSSEFYFTIEDQSVDPTIDFTVNAVDTFCGDPVTEGGNGSITATVQGGAPIGDYTYEWFYGAQTTTPLDNTQIASYVAGATDNIATGLPQGTYTLRVTDNTDPNNTCQTTSEFVLTEDQPVVSISASEYTLTDKTNCSNDGSFEITDVLEDGIAQGLADYTFTYEVAGGGALPVASTPSMTGLATDDNRIDDLPAGDYQVTISSDISTCSSSTFLFTIEDTTVDPVAILTSKTPDTNCTTPTPEDGNGTLTVALQGGAAVADYDYTWYRGSIDPANNITLGNKVGSAVIGGVGESLTGLAPGQYVLVIEDSNGDDANDGCSSTATFTITNTPTTITIDDANVDTGIVHVTDCNNNNGSITLTDADVNPGVLADYDFTWYTDGPLTDMGLAANTTAITSQSPGQYYVKATHKATGCNSGQIGFVIENQAEPATIVITENTPDTSCDPDANEGNGALDWTIGDTDGGVAPAGDYTYQWYVGGSVATGTILTDGATITGATGTVSGPYTGTISGLDAGVYTLLITDTSTPNSTCTVESTFKLSESITTYEITASSLTNNTHCEDNLTFFSNGEFEITTITGGALADFTYTFVNKDDAGYVFNNVADGHVDQLDPGSYEVTVEHTSNQCILDVFDFEIEDESVTPSLTFTLDQADQYCVGGNGELTAATDATTPTYTWDHGPATAQVTGLDNDFNADGEYTVTVQDGITGCTVTGSFIIPLKSELIDIDMTAVNITDASCSTSTDGSVEITTMSPDTNADYDFAWYKDTYPSLAIAGQFTATLSNQTPGTYYAEATSTISGCTSGVFEFEIGDLGLNPIITQVYSQKQFNCDLGNPNGVLKVMADSTAGANQADYTFAWSSPLGTPAPAAGQIYSGLGEGNYNIEVTNIATGCVSTESLPMVNDINFPLVLGLSADGNDNCIDENGQLVINVLNSKNPTAVFNYYLYSGELANPGFVAANQLGSSYVDDLVHGKYTVMVEDIDGGCESEPNYVEIEDFRNTGDMAMNIVQNHALTKCDLTRADGEATITPLPKTPSTYTIYWHDGSSLSDPILDSALNLNQLVDKTYAIEMTDRYTGCMISDNITISNEALDIPTPLITVLQDRMNCITPDGAISAEVDSTVVGYAFEWQDASDAVISSTFSASGLDIGEYSVKATSLSTGCVSDEATVQVTDARVDPSFTVITTESRCSEVSEFGDGYAGNGEAVLAFDHNTSIENQYWAVDNGIEIDPADASTIISTNEQMSGLSPGEYRVLVTDVNDCSYEASFVIATDIEIFNGVSDNGDGLNDYFRISCADRFPSNHVKIYTRSGTLVYETDGYEDDVTGNVFTGKRNTGLGGGSDGLPSGTYFYIFDKGEGQEGDVYQGYLELVR</sequence>